<proteinExistence type="inferred from homology"/>
<dbReference type="AlphaFoldDB" id="A0AAE3D478"/>
<dbReference type="EMBL" id="JAICBX010000009">
    <property type="protein sequence ID" value="MBW8640792.1"/>
    <property type="molecule type" value="Genomic_DNA"/>
</dbReference>
<evidence type="ECO:0000313" key="4">
    <source>
        <dbReference type="Proteomes" id="UP001196509"/>
    </source>
</evidence>
<evidence type="ECO:0000313" key="3">
    <source>
        <dbReference type="EMBL" id="MBW8640792.1"/>
    </source>
</evidence>
<dbReference type="InterPro" id="IPR036291">
    <property type="entry name" value="NAD(P)-bd_dom_sf"/>
</dbReference>
<comment type="similarity">
    <text evidence="1">Belongs to the short-chain dehydrogenases/reductases (SDR) family.</text>
</comment>
<dbReference type="PROSITE" id="PS00061">
    <property type="entry name" value="ADH_SHORT"/>
    <property type="match status" value="1"/>
</dbReference>
<comment type="caution">
    <text evidence="3">The sequence shown here is derived from an EMBL/GenBank/DDBJ whole genome shotgun (WGS) entry which is preliminary data.</text>
</comment>
<dbReference type="Pfam" id="PF00106">
    <property type="entry name" value="adh_short"/>
    <property type="match status" value="1"/>
</dbReference>
<protein>
    <submittedName>
        <fullName evidence="3">SDR family oxidoreductase</fullName>
    </submittedName>
</protein>
<dbReference type="NCBIfam" id="NF004649">
    <property type="entry name" value="PRK05993.1"/>
    <property type="match status" value="1"/>
</dbReference>
<organism evidence="3 4">
    <name type="scientific">Flavimaribacter sediminis</name>
    <dbReference type="NCBI Taxonomy" id="2865987"/>
    <lineage>
        <taxon>Bacteria</taxon>
        <taxon>Pseudomonadati</taxon>
        <taxon>Pseudomonadota</taxon>
        <taxon>Alphaproteobacteria</taxon>
        <taxon>Hyphomicrobiales</taxon>
        <taxon>Rhizobiaceae</taxon>
        <taxon>Flavimaribacter</taxon>
    </lineage>
</organism>
<evidence type="ECO:0000256" key="2">
    <source>
        <dbReference type="ARBA" id="ARBA00023002"/>
    </source>
</evidence>
<dbReference type="Gene3D" id="3.40.50.720">
    <property type="entry name" value="NAD(P)-binding Rossmann-like Domain"/>
    <property type="match status" value="1"/>
</dbReference>
<dbReference type="SUPFAM" id="SSF51735">
    <property type="entry name" value="NAD(P)-binding Rossmann-fold domains"/>
    <property type="match status" value="1"/>
</dbReference>
<keyword evidence="4" id="KW-1185">Reference proteome</keyword>
<gene>
    <name evidence="3" type="ORF">K1W69_26610</name>
</gene>
<dbReference type="CDD" id="cd05374">
    <property type="entry name" value="17beta-HSD-like_SDR_c"/>
    <property type="match status" value="1"/>
</dbReference>
<dbReference type="PANTHER" id="PTHR44169:SF6">
    <property type="entry name" value="NADPH-DEPENDENT 1-ACYLDIHYDROXYACETONE PHOSPHATE REDUCTASE"/>
    <property type="match status" value="1"/>
</dbReference>
<accession>A0AAE3D478</accession>
<sequence>MAQERSILVTGCSSGIGAWCARALKADGWRVFATARKPDDIKALTSDGLEALYLDYARPQSIADAVDKVLDMTANRLDALFNNGAYSQVGAVEDLPVEALREQFEANFFGWHDLTRRVIPVMRDQGHGRIVQCSSILGLVPMRYRGAYAASKGALEALSIAMRYELDGTGVEVSLIEPGPIESKIAVNALPYVAKYIDIESSVHRKDYEAQLERLRQGGVKNRAKLKPDAIYRVLQHALENPRPKPHYIVTTPARTGVILKRLLPAPLFHAVLKSRS</sequence>
<dbReference type="PRINTS" id="PR00081">
    <property type="entry name" value="GDHRDH"/>
</dbReference>
<keyword evidence="2" id="KW-0560">Oxidoreductase</keyword>
<dbReference type="InterPro" id="IPR002347">
    <property type="entry name" value="SDR_fam"/>
</dbReference>
<reference evidence="3" key="1">
    <citation type="submission" date="2021-08" db="EMBL/GenBank/DDBJ databases">
        <title>Hoeflea bacterium WL0058 sp. nov., isolated from the sediment.</title>
        <authorList>
            <person name="Wang L."/>
            <person name="Zhang D."/>
        </authorList>
    </citation>
    <scope>NUCLEOTIDE SEQUENCE</scope>
    <source>
        <strain evidence="3">WL0058</strain>
    </source>
</reference>
<dbReference type="GO" id="GO:0016491">
    <property type="term" value="F:oxidoreductase activity"/>
    <property type="evidence" value="ECO:0007669"/>
    <property type="project" value="UniProtKB-KW"/>
</dbReference>
<dbReference type="InterPro" id="IPR020904">
    <property type="entry name" value="Sc_DH/Rdtase_CS"/>
</dbReference>
<dbReference type="RefSeq" id="WP_220231527.1">
    <property type="nucleotide sequence ID" value="NZ_JAICBX010000009.1"/>
</dbReference>
<dbReference type="PANTHER" id="PTHR44169">
    <property type="entry name" value="NADPH-DEPENDENT 1-ACYLDIHYDROXYACETONE PHOSPHATE REDUCTASE"/>
    <property type="match status" value="1"/>
</dbReference>
<evidence type="ECO:0000256" key="1">
    <source>
        <dbReference type="ARBA" id="ARBA00006484"/>
    </source>
</evidence>
<name>A0AAE3D478_9HYPH</name>
<dbReference type="Proteomes" id="UP001196509">
    <property type="component" value="Unassembled WGS sequence"/>
</dbReference>